<proteinExistence type="inferred from homology"/>
<dbReference type="Pfam" id="PF04678">
    <property type="entry name" value="MCU"/>
    <property type="match status" value="1"/>
</dbReference>
<dbReference type="PANTHER" id="PTHR13462:SF31">
    <property type="entry name" value="CALCIUM UNIPORTER PROTEIN 1, MITOCHONDRIAL"/>
    <property type="match status" value="1"/>
</dbReference>
<dbReference type="PANTHER" id="PTHR13462">
    <property type="entry name" value="CALCIUM UNIPORTER PROTEIN, MITOCHONDRIAL"/>
    <property type="match status" value="1"/>
</dbReference>
<keyword evidence="6" id="KW-0106">Calcium</keyword>
<keyword evidence="13" id="KW-1185">Reference proteome</keyword>
<keyword evidence="4" id="KW-0109">Calcium transport</keyword>
<dbReference type="GO" id="GO:1990246">
    <property type="term" value="C:uniplex complex"/>
    <property type="evidence" value="ECO:0007669"/>
    <property type="project" value="TreeGrafter"/>
</dbReference>
<evidence type="ECO:0000313" key="12">
    <source>
        <dbReference type="EMBL" id="KAJ8493078.1"/>
    </source>
</evidence>
<dbReference type="AlphaFoldDB" id="A0AAV8RAG8"/>
<keyword evidence="8" id="KW-0406">Ion transport</keyword>
<organism evidence="12 13">
    <name type="scientific">Ensete ventricosum</name>
    <name type="common">Abyssinian banana</name>
    <name type="synonym">Musa ensete</name>
    <dbReference type="NCBI Taxonomy" id="4639"/>
    <lineage>
        <taxon>Eukaryota</taxon>
        <taxon>Viridiplantae</taxon>
        <taxon>Streptophyta</taxon>
        <taxon>Embryophyta</taxon>
        <taxon>Tracheophyta</taxon>
        <taxon>Spermatophyta</taxon>
        <taxon>Magnoliopsida</taxon>
        <taxon>Liliopsida</taxon>
        <taxon>Zingiberales</taxon>
        <taxon>Musaceae</taxon>
        <taxon>Ensete</taxon>
    </lineage>
</organism>
<comment type="caution">
    <text evidence="12">The sequence shown here is derived from an EMBL/GenBank/DDBJ whole genome shotgun (WGS) entry which is preliminary data.</text>
</comment>
<evidence type="ECO:0000313" key="13">
    <source>
        <dbReference type="Proteomes" id="UP001222027"/>
    </source>
</evidence>
<evidence type="ECO:0000256" key="5">
    <source>
        <dbReference type="ARBA" id="ARBA00022692"/>
    </source>
</evidence>
<evidence type="ECO:0000259" key="11">
    <source>
        <dbReference type="Pfam" id="PF04678"/>
    </source>
</evidence>
<feature type="transmembrane region" description="Helical" evidence="10">
    <location>
        <begin position="208"/>
        <end position="227"/>
    </location>
</feature>
<gene>
    <name evidence="12" type="ORF">OPV22_014799</name>
</gene>
<keyword evidence="3" id="KW-0813">Transport</keyword>
<evidence type="ECO:0000256" key="4">
    <source>
        <dbReference type="ARBA" id="ARBA00022568"/>
    </source>
</evidence>
<evidence type="ECO:0000256" key="3">
    <source>
        <dbReference type="ARBA" id="ARBA00022448"/>
    </source>
</evidence>
<dbReference type="GO" id="GO:0015292">
    <property type="term" value="F:uniporter activity"/>
    <property type="evidence" value="ECO:0007669"/>
    <property type="project" value="TreeGrafter"/>
</dbReference>
<keyword evidence="7 10" id="KW-1133">Transmembrane helix</keyword>
<evidence type="ECO:0000256" key="7">
    <source>
        <dbReference type="ARBA" id="ARBA00022989"/>
    </source>
</evidence>
<sequence>MALRRALPHRFLNTAKASSYTQSLAPPLRSSSSDVSPSLLPNTVFLYHRPVFRTPVGVELVDRIQGIGSGRICLEGLSPPPPTPPDVVPVAEARKVLRAAQMEAVRTRLRGLGRSCVSYAEFFRVCGEVPGVESDVGLASALDTCGAVLVLGDVVFLRPEMVAQAIESMIPASLAQRSEARAKELKEMEARKVSIDAEAAALVKREMWWGLGVLALQTAGFMRLTFWELSWDVMEPICFYVTSVYFMLGYAFFLRTSRDPSFEGFFHARFAARQKRLMKTHSFDMDRLNELRRGATTPAKESCDCHQRINFVEAVH</sequence>
<dbReference type="GO" id="GO:0036444">
    <property type="term" value="P:calcium import into the mitochondrion"/>
    <property type="evidence" value="ECO:0007669"/>
    <property type="project" value="TreeGrafter"/>
</dbReference>
<protein>
    <recommendedName>
        <fullName evidence="11">Calcium uniporter protein C-terminal domain-containing protein</fullName>
    </recommendedName>
</protein>
<evidence type="ECO:0000256" key="1">
    <source>
        <dbReference type="ARBA" id="ARBA00004141"/>
    </source>
</evidence>
<accession>A0AAV8RAG8</accession>
<dbReference type="EMBL" id="JAQQAF010000004">
    <property type="protein sequence ID" value="KAJ8493078.1"/>
    <property type="molecule type" value="Genomic_DNA"/>
</dbReference>
<feature type="domain" description="Calcium uniporter protein C-terminal" evidence="11">
    <location>
        <begin position="136"/>
        <end position="291"/>
    </location>
</feature>
<evidence type="ECO:0000256" key="2">
    <source>
        <dbReference type="ARBA" id="ARBA00005653"/>
    </source>
</evidence>
<keyword evidence="9 10" id="KW-0472">Membrane</keyword>
<name>A0AAV8RAG8_ENSVE</name>
<feature type="transmembrane region" description="Helical" evidence="10">
    <location>
        <begin position="233"/>
        <end position="253"/>
    </location>
</feature>
<dbReference type="GO" id="GO:0005262">
    <property type="term" value="F:calcium channel activity"/>
    <property type="evidence" value="ECO:0007669"/>
    <property type="project" value="TreeGrafter"/>
</dbReference>
<evidence type="ECO:0000256" key="8">
    <source>
        <dbReference type="ARBA" id="ARBA00023065"/>
    </source>
</evidence>
<reference evidence="12 13" key="1">
    <citation type="submission" date="2022-12" db="EMBL/GenBank/DDBJ databases">
        <title>Chromosome-scale assembly of the Ensete ventricosum genome.</title>
        <authorList>
            <person name="Dussert Y."/>
            <person name="Stocks J."/>
            <person name="Wendawek A."/>
            <person name="Woldeyes F."/>
            <person name="Nichols R.A."/>
            <person name="Borrell J.S."/>
        </authorList>
    </citation>
    <scope>NUCLEOTIDE SEQUENCE [LARGE SCALE GENOMIC DNA]</scope>
    <source>
        <strain evidence="13">cv. Maze</strain>
        <tissue evidence="12">Seeds</tissue>
    </source>
</reference>
<keyword evidence="5 10" id="KW-0812">Transmembrane</keyword>
<dbReference type="GO" id="GO:0051560">
    <property type="term" value="P:mitochondrial calcium ion homeostasis"/>
    <property type="evidence" value="ECO:0007669"/>
    <property type="project" value="InterPro"/>
</dbReference>
<dbReference type="InterPro" id="IPR039055">
    <property type="entry name" value="MCU_fam"/>
</dbReference>
<dbReference type="InterPro" id="IPR006769">
    <property type="entry name" value="MCU_C"/>
</dbReference>
<evidence type="ECO:0000256" key="6">
    <source>
        <dbReference type="ARBA" id="ARBA00022837"/>
    </source>
</evidence>
<evidence type="ECO:0000256" key="9">
    <source>
        <dbReference type="ARBA" id="ARBA00023136"/>
    </source>
</evidence>
<comment type="subcellular location">
    <subcellularLocation>
        <location evidence="1">Membrane</location>
        <topology evidence="1">Multi-pass membrane protein</topology>
    </subcellularLocation>
</comment>
<evidence type="ECO:0000256" key="10">
    <source>
        <dbReference type="SAM" id="Phobius"/>
    </source>
</evidence>
<dbReference type="Proteomes" id="UP001222027">
    <property type="component" value="Unassembled WGS sequence"/>
</dbReference>
<comment type="similarity">
    <text evidence="2">Belongs to the MCU (TC 1.A.77) family.</text>
</comment>